<reference evidence="2" key="1">
    <citation type="submission" date="2018-01" db="EMBL/GenBank/DDBJ databases">
        <title>An insight into the sialome of Amazonian anophelines.</title>
        <authorList>
            <person name="Ribeiro J.M."/>
            <person name="Scarpassa V."/>
            <person name="Calvo E."/>
        </authorList>
    </citation>
    <scope>NUCLEOTIDE SEQUENCE</scope>
</reference>
<evidence type="ECO:0000256" key="1">
    <source>
        <dbReference type="SAM" id="SignalP"/>
    </source>
</evidence>
<protein>
    <submittedName>
        <fullName evidence="2">Putative secreted protein</fullName>
    </submittedName>
</protein>
<name>A0A2M4D1R7_ANODA</name>
<keyword evidence="1" id="KW-0732">Signal</keyword>
<feature type="signal peptide" evidence="1">
    <location>
        <begin position="1"/>
        <end position="19"/>
    </location>
</feature>
<evidence type="ECO:0000313" key="2">
    <source>
        <dbReference type="EMBL" id="MBW71028.1"/>
    </source>
</evidence>
<accession>A0A2M4D1R7</accession>
<dbReference type="AlphaFoldDB" id="A0A2M4D1R7"/>
<sequence>MFFWASALALLAWSSAISSSLMSASSFFFMRRASALPLASASSEACIESRARWWFLRVFSNSSSFSWMRRSISWRTCDSSSCARSTLFSSCSRAASASSRAACSSSFSASRRLRDFSIS</sequence>
<dbReference type="EMBL" id="GGFL01006850">
    <property type="protein sequence ID" value="MBW71028.1"/>
    <property type="molecule type" value="Transcribed_RNA"/>
</dbReference>
<proteinExistence type="predicted"/>
<organism evidence="2">
    <name type="scientific">Anopheles darlingi</name>
    <name type="common">Mosquito</name>
    <dbReference type="NCBI Taxonomy" id="43151"/>
    <lineage>
        <taxon>Eukaryota</taxon>
        <taxon>Metazoa</taxon>
        <taxon>Ecdysozoa</taxon>
        <taxon>Arthropoda</taxon>
        <taxon>Hexapoda</taxon>
        <taxon>Insecta</taxon>
        <taxon>Pterygota</taxon>
        <taxon>Neoptera</taxon>
        <taxon>Endopterygota</taxon>
        <taxon>Diptera</taxon>
        <taxon>Nematocera</taxon>
        <taxon>Culicoidea</taxon>
        <taxon>Culicidae</taxon>
        <taxon>Anophelinae</taxon>
        <taxon>Anopheles</taxon>
    </lineage>
</organism>
<feature type="chain" id="PRO_5014921588" evidence="1">
    <location>
        <begin position="20"/>
        <end position="119"/>
    </location>
</feature>